<reference evidence="3" key="1">
    <citation type="journal article" date="2019" name="Int. J. Syst. Evol. Microbiol.">
        <title>The Global Catalogue of Microorganisms (GCM) 10K type strain sequencing project: providing services to taxonomists for standard genome sequencing and annotation.</title>
        <authorList>
            <consortium name="The Broad Institute Genomics Platform"/>
            <consortium name="The Broad Institute Genome Sequencing Center for Infectious Disease"/>
            <person name="Wu L."/>
            <person name="Ma J."/>
        </authorList>
    </citation>
    <scope>NUCLEOTIDE SEQUENCE [LARGE SCALE GENOMIC DNA]</scope>
    <source>
        <strain evidence="3">JCM 10083</strain>
    </source>
</reference>
<keyword evidence="1" id="KW-1133">Transmembrane helix</keyword>
<evidence type="ECO:0000313" key="2">
    <source>
        <dbReference type="EMBL" id="MFC7598835.1"/>
    </source>
</evidence>
<dbReference type="EMBL" id="JBHTEE010000001">
    <property type="protein sequence ID" value="MFC7598835.1"/>
    <property type="molecule type" value="Genomic_DNA"/>
</dbReference>
<feature type="transmembrane region" description="Helical" evidence="1">
    <location>
        <begin position="41"/>
        <end position="60"/>
    </location>
</feature>
<evidence type="ECO:0000256" key="1">
    <source>
        <dbReference type="SAM" id="Phobius"/>
    </source>
</evidence>
<gene>
    <name evidence="2" type="ORF">ACFQVD_01795</name>
</gene>
<keyword evidence="1" id="KW-0812">Transmembrane</keyword>
<organism evidence="2 3">
    <name type="scientific">Streptosporangium amethystogenes subsp. fukuiense</name>
    <dbReference type="NCBI Taxonomy" id="698418"/>
    <lineage>
        <taxon>Bacteria</taxon>
        <taxon>Bacillati</taxon>
        <taxon>Actinomycetota</taxon>
        <taxon>Actinomycetes</taxon>
        <taxon>Streptosporangiales</taxon>
        <taxon>Streptosporangiaceae</taxon>
        <taxon>Streptosporangium</taxon>
    </lineage>
</organism>
<keyword evidence="1" id="KW-0472">Membrane</keyword>
<accession>A0ABW2SRK0</accession>
<sequence length="269" mass="28860">MTITESELREILAGDRGEDHNRGVAVADVHRRVRAIRRRRWGAAGAAAAALTVAVALNVLPGGGTANGTDVWTGVMARPSADMPTTSQPFGEPYPGREVVTRGYHTGGTREEFRIGAGISPMTVKVHCSGPLRRAIVWIDDGPPRRQLCGTGPDGFTMEVLWESWNDEPARGAESPAAGERVVSAVVLPGEVDRAGRTVNELIEGMDGYFEGWEEELAGAEPFPLSWSLSVRGIAFPACRDNVRQVDPRTGKVVLLRCEGEATVPPNPS</sequence>
<name>A0ABW2SRK0_9ACTN</name>
<keyword evidence="3" id="KW-1185">Reference proteome</keyword>
<dbReference type="RefSeq" id="WP_343967473.1">
    <property type="nucleotide sequence ID" value="NZ_BAAAGK010000058.1"/>
</dbReference>
<dbReference type="Proteomes" id="UP001596514">
    <property type="component" value="Unassembled WGS sequence"/>
</dbReference>
<comment type="caution">
    <text evidence="2">The sequence shown here is derived from an EMBL/GenBank/DDBJ whole genome shotgun (WGS) entry which is preliminary data.</text>
</comment>
<protein>
    <submittedName>
        <fullName evidence="2">Uncharacterized protein</fullName>
    </submittedName>
</protein>
<evidence type="ECO:0000313" key="3">
    <source>
        <dbReference type="Proteomes" id="UP001596514"/>
    </source>
</evidence>
<proteinExistence type="predicted"/>